<dbReference type="Pfam" id="PF12796">
    <property type="entry name" value="Ank_2"/>
    <property type="match status" value="2"/>
</dbReference>
<organism evidence="5 6">
    <name type="scientific">Euplotes crassus</name>
    <dbReference type="NCBI Taxonomy" id="5936"/>
    <lineage>
        <taxon>Eukaryota</taxon>
        <taxon>Sar</taxon>
        <taxon>Alveolata</taxon>
        <taxon>Ciliophora</taxon>
        <taxon>Intramacronucleata</taxon>
        <taxon>Spirotrichea</taxon>
        <taxon>Hypotrichia</taxon>
        <taxon>Euplotida</taxon>
        <taxon>Euplotidae</taxon>
        <taxon>Moneuplotes</taxon>
    </lineage>
</organism>
<reference evidence="5" key="1">
    <citation type="submission" date="2023-07" db="EMBL/GenBank/DDBJ databases">
        <authorList>
            <consortium name="AG Swart"/>
            <person name="Singh M."/>
            <person name="Singh A."/>
            <person name="Seah K."/>
            <person name="Emmerich C."/>
        </authorList>
    </citation>
    <scope>NUCLEOTIDE SEQUENCE</scope>
    <source>
        <strain evidence="5">DP1</strain>
    </source>
</reference>
<dbReference type="EMBL" id="CAMPGE010022157">
    <property type="protein sequence ID" value="CAI2380222.1"/>
    <property type="molecule type" value="Genomic_DNA"/>
</dbReference>
<dbReference type="Proteomes" id="UP001295684">
    <property type="component" value="Unassembled WGS sequence"/>
</dbReference>
<keyword evidence="1" id="KW-0677">Repeat</keyword>
<keyword evidence="6" id="KW-1185">Reference proteome</keyword>
<proteinExistence type="predicted"/>
<dbReference type="PROSITE" id="PS50297">
    <property type="entry name" value="ANK_REP_REGION"/>
    <property type="match status" value="2"/>
</dbReference>
<feature type="repeat" description="ANK" evidence="3">
    <location>
        <begin position="78"/>
        <end position="110"/>
    </location>
</feature>
<sequence>MLSQPKKLGSELLFLSISSGDIHNVINLIEEDEVDVNCPNINGQTPLHFAVKAQSFKMVELLLHFKAEPNLKDNYEVGMNTPLHLAAELNLIDILQLLHENGGDPTEQNKCGFTCLHIAARHGYLNMVKYLTLDPGIDKDLRDTYGFNAAYWAKEYNYLDCLNLLGDPIKISKEEFTEYMEQVWADAGVDPGKKKGKKKGKKGKKKK</sequence>
<comment type="caution">
    <text evidence="5">The sequence shown here is derived from an EMBL/GenBank/DDBJ whole genome shotgun (WGS) entry which is preliminary data.</text>
</comment>
<keyword evidence="2 3" id="KW-0040">ANK repeat</keyword>
<accession>A0AAD1XXV8</accession>
<dbReference type="PANTHER" id="PTHR24201:SF14">
    <property type="entry name" value="CYCLIN-DEPENDENT KINASE 4 INHIBITOR C-LIKE"/>
    <property type="match status" value="1"/>
</dbReference>
<feature type="repeat" description="ANK" evidence="3">
    <location>
        <begin position="111"/>
        <end position="144"/>
    </location>
</feature>
<dbReference type="AlphaFoldDB" id="A0AAD1XXV8"/>
<evidence type="ECO:0000256" key="2">
    <source>
        <dbReference type="ARBA" id="ARBA00023043"/>
    </source>
</evidence>
<protein>
    <submittedName>
        <fullName evidence="5">Uncharacterized protein</fullName>
    </submittedName>
</protein>
<evidence type="ECO:0000313" key="6">
    <source>
        <dbReference type="Proteomes" id="UP001295684"/>
    </source>
</evidence>
<dbReference type="InterPro" id="IPR002110">
    <property type="entry name" value="Ankyrin_rpt"/>
</dbReference>
<feature type="compositionally biased region" description="Basic residues" evidence="4">
    <location>
        <begin position="194"/>
        <end position="207"/>
    </location>
</feature>
<dbReference type="PANTHER" id="PTHR24201">
    <property type="entry name" value="ANK_REP_REGION DOMAIN-CONTAINING PROTEIN"/>
    <property type="match status" value="1"/>
</dbReference>
<evidence type="ECO:0000313" key="5">
    <source>
        <dbReference type="EMBL" id="CAI2380222.1"/>
    </source>
</evidence>
<dbReference type="InterPro" id="IPR050776">
    <property type="entry name" value="Ank_Repeat/CDKN_Inhibitor"/>
</dbReference>
<feature type="region of interest" description="Disordered" evidence="4">
    <location>
        <begin position="188"/>
        <end position="207"/>
    </location>
</feature>
<gene>
    <name evidence="5" type="ORF">ECRASSUSDP1_LOCUS21654</name>
</gene>
<dbReference type="InterPro" id="IPR036770">
    <property type="entry name" value="Ankyrin_rpt-contain_sf"/>
</dbReference>
<dbReference type="SMART" id="SM00248">
    <property type="entry name" value="ANK"/>
    <property type="match status" value="5"/>
</dbReference>
<feature type="repeat" description="ANK" evidence="3">
    <location>
        <begin position="42"/>
        <end position="74"/>
    </location>
</feature>
<evidence type="ECO:0000256" key="1">
    <source>
        <dbReference type="ARBA" id="ARBA00022737"/>
    </source>
</evidence>
<evidence type="ECO:0000256" key="3">
    <source>
        <dbReference type="PROSITE-ProRule" id="PRU00023"/>
    </source>
</evidence>
<dbReference type="PROSITE" id="PS50088">
    <property type="entry name" value="ANK_REPEAT"/>
    <property type="match status" value="3"/>
</dbReference>
<name>A0AAD1XXV8_EUPCR</name>
<dbReference type="GO" id="GO:0005634">
    <property type="term" value="C:nucleus"/>
    <property type="evidence" value="ECO:0007669"/>
    <property type="project" value="TreeGrafter"/>
</dbReference>
<dbReference type="Gene3D" id="1.25.40.20">
    <property type="entry name" value="Ankyrin repeat-containing domain"/>
    <property type="match status" value="1"/>
</dbReference>
<evidence type="ECO:0000256" key="4">
    <source>
        <dbReference type="SAM" id="MobiDB-lite"/>
    </source>
</evidence>
<dbReference type="SUPFAM" id="SSF48403">
    <property type="entry name" value="Ankyrin repeat"/>
    <property type="match status" value="1"/>
</dbReference>